<organism evidence="1 2">
    <name type="scientific">Escallonia herrerae</name>
    <dbReference type="NCBI Taxonomy" id="1293975"/>
    <lineage>
        <taxon>Eukaryota</taxon>
        <taxon>Viridiplantae</taxon>
        <taxon>Streptophyta</taxon>
        <taxon>Embryophyta</taxon>
        <taxon>Tracheophyta</taxon>
        <taxon>Spermatophyta</taxon>
        <taxon>Magnoliopsida</taxon>
        <taxon>eudicotyledons</taxon>
        <taxon>Gunneridae</taxon>
        <taxon>Pentapetalae</taxon>
        <taxon>asterids</taxon>
        <taxon>campanulids</taxon>
        <taxon>Escalloniales</taxon>
        <taxon>Escalloniaceae</taxon>
        <taxon>Escallonia</taxon>
    </lineage>
</organism>
<evidence type="ECO:0000313" key="1">
    <source>
        <dbReference type="EMBL" id="KAK2999959.1"/>
    </source>
</evidence>
<dbReference type="GO" id="GO:0005829">
    <property type="term" value="C:cytosol"/>
    <property type="evidence" value="ECO:0007669"/>
    <property type="project" value="TreeGrafter"/>
</dbReference>
<dbReference type="SUPFAM" id="SSF53795">
    <property type="entry name" value="PEP carboxykinase-like"/>
    <property type="match status" value="1"/>
</dbReference>
<dbReference type="GO" id="GO:0006094">
    <property type="term" value="P:gluconeogenesis"/>
    <property type="evidence" value="ECO:0007669"/>
    <property type="project" value="InterPro"/>
</dbReference>
<name>A0AA88V1J8_9ASTE</name>
<accession>A0AA88V1J8</accession>
<comment type="caution">
    <text evidence="1">The sequence shown here is derived from an EMBL/GenBank/DDBJ whole genome shotgun (WGS) entry which is preliminary data.</text>
</comment>
<dbReference type="Gene3D" id="3.90.228.20">
    <property type="match status" value="1"/>
</dbReference>
<dbReference type="InterPro" id="IPR001272">
    <property type="entry name" value="PEP_carboxykinase_ATP"/>
</dbReference>
<dbReference type="AlphaFoldDB" id="A0AA88V1J8"/>
<keyword evidence="2" id="KW-1185">Reference proteome</keyword>
<dbReference type="Proteomes" id="UP001188597">
    <property type="component" value="Unassembled WGS sequence"/>
</dbReference>
<proteinExistence type="predicted"/>
<evidence type="ECO:0000313" key="2">
    <source>
        <dbReference type="Proteomes" id="UP001188597"/>
    </source>
</evidence>
<dbReference type="PANTHER" id="PTHR30031:SF2">
    <property type="entry name" value="PHOSPHOENOLPYRUVATE CARBOXYKINASE (ATP)"/>
    <property type="match status" value="1"/>
</dbReference>
<sequence length="147" mass="16042">MDGIVQLHGIVVNFRLLVSGDSLILLFAPEDIVQSCSDLLVSTIAGVFHRCFTGKFEGRHLFKLPAAVILASSDSSGVIPPVSKLSPGQAAYHFLSGYQNWKFIPAYGKGCCTFDPLELAKSLLTKLQENQISSFLINVREGEKRIS</sequence>
<dbReference type="InterPro" id="IPR013035">
    <property type="entry name" value="PEP_carboxykinase_C"/>
</dbReference>
<dbReference type="GO" id="GO:0004612">
    <property type="term" value="F:phosphoenolpyruvate carboxykinase (ATP) activity"/>
    <property type="evidence" value="ECO:0007669"/>
    <property type="project" value="InterPro"/>
</dbReference>
<dbReference type="PANTHER" id="PTHR30031">
    <property type="entry name" value="PHOSPHOENOLPYRUVATE CARBOXYKINASE ATP"/>
    <property type="match status" value="1"/>
</dbReference>
<feature type="non-terminal residue" evidence="1">
    <location>
        <position position="1"/>
    </location>
</feature>
<dbReference type="Pfam" id="PF01293">
    <property type="entry name" value="PEPCK_ATP"/>
    <property type="match status" value="1"/>
</dbReference>
<dbReference type="EMBL" id="JAVXUP010003126">
    <property type="protein sequence ID" value="KAK2999959.1"/>
    <property type="molecule type" value="Genomic_DNA"/>
</dbReference>
<dbReference type="GO" id="GO:0005524">
    <property type="term" value="F:ATP binding"/>
    <property type="evidence" value="ECO:0007669"/>
    <property type="project" value="InterPro"/>
</dbReference>
<reference evidence="1" key="1">
    <citation type="submission" date="2022-12" db="EMBL/GenBank/DDBJ databases">
        <title>Draft genome assemblies for two species of Escallonia (Escalloniales).</title>
        <authorList>
            <person name="Chanderbali A."/>
            <person name="Dervinis C."/>
            <person name="Anghel I."/>
            <person name="Soltis D."/>
            <person name="Soltis P."/>
            <person name="Zapata F."/>
        </authorList>
    </citation>
    <scope>NUCLEOTIDE SEQUENCE</scope>
    <source>
        <strain evidence="1">UCBG64.0493</strain>
        <tissue evidence="1">Leaf</tissue>
    </source>
</reference>
<protein>
    <submittedName>
        <fullName evidence="1">Uncharacterized protein</fullName>
    </submittedName>
</protein>
<gene>
    <name evidence="1" type="ORF">RJ639_024084</name>
</gene>